<dbReference type="WBParaSite" id="ALUE_0001033701-mRNA-1">
    <property type="protein sequence ID" value="ALUE_0001033701-mRNA-1"/>
    <property type="gene ID" value="ALUE_0001033701"/>
</dbReference>
<reference evidence="2" key="1">
    <citation type="submission" date="2017-02" db="UniProtKB">
        <authorList>
            <consortium name="WormBaseParasite"/>
        </authorList>
    </citation>
    <scope>IDENTIFICATION</scope>
</reference>
<accession>A0A0M3I1V1</accession>
<keyword evidence="1" id="KW-1185">Reference proteome</keyword>
<proteinExistence type="predicted"/>
<organism evidence="1 2">
    <name type="scientific">Ascaris lumbricoides</name>
    <name type="common">Giant roundworm</name>
    <dbReference type="NCBI Taxonomy" id="6252"/>
    <lineage>
        <taxon>Eukaryota</taxon>
        <taxon>Metazoa</taxon>
        <taxon>Ecdysozoa</taxon>
        <taxon>Nematoda</taxon>
        <taxon>Chromadorea</taxon>
        <taxon>Rhabditida</taxon>
        <taxon>Spirurina</taxon>
        <taxon>Ascaridomorpha</taxon>
        <taxon>Ascaridoidea</taxon>
        <taxon>Ascarididae</taxon>
        <taxon>Ascaris</taxon>
    </lineage>
</organism>
<dbReference type="AlphaFoldDB" id="A0A0M3I1V1"/>
<protein>
    <submittedName>
        <fullName evidence="2">Kinesin motor domain-containing protein</fullName>
    </submittedName>
</protein>
<sequence>SDWRQPHFSTFSSDYERDEIPVCQNTVVNESYAARSRPRQVDCNRTITVAQEQDRWCPTDGRAFQGVMHPSTRFGSLNNDYANIVMTMPPTSPNDCNNDDFRSEEMITLDFIGEQTASEGNGNNGDYEDTQEVGTEACGYMDGNVEFRREKQQYSLHSVDQFRV</sequence>
<evidence type="ECO:0000313" key="2">
    <source>
        <dbReference type="WBParaSite" id="ALUE_0001033701-mRNA-1"/>
    </source>
</evidence>
<name>A0A0M3I1V1_ASCLU</name>
<dbReference type="Proteomes" id="UP000036681">
    <property type="component" value="Unplaced"/>
</dbReference>
<evidence type="ECO:0000313" key="1">
    <source>
        <dbReference type="Proteomes" id="UP000036681"/>
    </source>
</evidence>